<dbReference type="KEGG" id="cmq:B840_08170"/>
<evidence type="ECO:0000313" key="1">
    <source>
        <dbReference type="EMBL" id="AJK69232.1"/>
    </source>
</evidence>
<accession>A0A0B6TGY6</accession>
<dbReference type="EMBL" id="CP007790">
    <property type="protein sequence ID" value="AJK69232.1"/>
    <property type="molecule type" value="Genomic_DNA"/>
</dbReference>
<proteinExistence type="predicted"/>
<dbReference type="Proteomes" id="UP000031928">
    <property type="component" value="Chromosome"/>
</dbReference>
<reference evidence="1 2" key="1">
    <citation type="submission" date="2014-05" db="EMBL/GenBank/DDBJ databases">
        <title>Complete genome sequence of Corynebacterium marinum DSM 44953.</title>
        <authorList>
            <person name="Schaffert L."/>
            <person name="Albersmeier A."/>
            <person name="Kalinowski J."/>
            <person name="Ruckert C."/>
        </authorList>
    </citation>
    <scope>NUCLEOTIDE SEQUENCE [LARGE SCALE GENOMIC DNA]</scope>
    <source>
        <strain evidence="1 2">DSM 44953</strain>
    </source>
</reference>
<evidence type="ECO:0000313" key="2">
    <source>
        <dbReference type="Proteomes" id="UP000031928"/>
    </source>
</evidence>
<sequence>MSLVSSIREDFPQLADAIHVWALSIADFFRPMGIDFPPADWGLF</sequence>
<dbReference type="RefSeq" id="WP_268236885.1">
    <property type="nucleotide sequence ID" value="NZ_CP007790.1"/>
</dbReference>
<gene>
    <name evidence="1" type="ORF">B840_08170</name>
</gene>
<protein>
    <submittedName>
        <fullName evidence="1">Uncharacterized protein</fullName>
    </submittedName>
</protein>
<dbReference type="HOGENOM" id="CLU_3268712_0_0_11"/>
<name>A0A0B6TGY6_9CORY</name>
<organism evidence="1 2">
    <name type="scientific">Corynebacterium marinum DSM 44953</name>
    <dbReference type="NCBI Taxonomy" id="1224162"/>
    <lineage>
        <taxon>Bacteria</taxon>
        <taxon>Bacillati</taxon>
        <taxon>Actinomycetota</taxon>
        <taxon>Actinomycetes</taxon>
        <taxon>Mycobacteriales</taxon>
        <taxon>Corynebacteriaceae</taxon>
        <taxon>Corynebacterium</taxon>
    </lineage>
</organism>
<dbReference type="AlphaFoldDB" id="A0A0B6TGY6"/>
<dbReference type="STRING" id="1224162.B840_08170"/>
<keyword evidence="2" id="KW-1185">Reference proteome</keyword>